<keyword evidence="7" id="KW-1185">Reference proteome</keyword>
<dbReference type="InterPro" id="IPR016131">
    <property type="entry name" value="Haemerythrin_Fe_BS"/>
</dbReference>
<proteinExistence type="inferred from homology"/>
<dbReference type="InterPro" id="IPR012827">
    <property type="entry name" value="Hemerythrin_metal-bd"/>
</dbReference>
<dbReference type="InterPro" id="IPR012312">
    <property type="entry name" value="Hemerythrin-like"/>
</dbReference>
<dbReference type="PANTHER" id="PTHR37164">
    <property type="entry name" value="BACTERIOHEMERYTHRIN"/>
    <property type="match status" value="1"/>
</dbReference>
<organism evidence="6 7">
    <name type="scientific">Oxalobacter paraformigenes</name>
    <dbReference type="NCBI Taxonomy" id="556268"/>
    <lineage>
        <taxon>Bacteria</taxon>
        <taxon>Pseudomonadati</taxon>
        <taxon>Pseudomonadota</taxon>
        <taxon>Betaproteobacteria</taxon>
        <taxon>Burkholderiales</taxon>
        <taxon>Oxalobacteraceae</taxon>
        <taxon>Oxalobacter</taxon>
    </lineage>
</organism>
<keyword evidence="2" id="KW-0813">Transport</keyword>
<dbReference type="Pfam" id="PF01814">
    <property type="entry name" value="Hemerythrin"/>
    <property type="match status" value="1"/>
</dbReference>
<sequence length="150" mass="17496">MLNLNPADFKPLVWKKEYESGHPLMDEQHRRLFAEVNELLAALRENRPKAEIGALIEKLFADTREHFGTEEALLSEAGYDETPVHALIHKQLLQKGARLVARFEENRLDFSEIFLYLAKDIVMDHILKIDIKYFGQLDWATVPATWQTRH</sequence>
<reference evidence="6" key="1">
    <citation type="submission" date="2011-10" db="EMBL/GenBank/DDBJ databases">
        <title>The Genome Sequence of Oxalobacter formigenes HOxBLS.</title>
        <authorList>
            <consortium name="The Broad Institute Genome Sequencing Platform"/>
            <person name="Earl A."/>
            <person name="Ward D."/>
            <person name="Feldgarden M."/>
            <person name="Gevers D."/>
            <person name="Allison M.J."/>
            <person name="Humphrey S."/>
            <person name="Young S.K."/>
            <person name="Zeng Q."/>
            <person name="Gargeya S."/>
            <person name="Fitzgerald M."/>
            <person name="Haas B."/>
            <person name="Abouelleil A."/>
            <person name="Alvarado L."/>
            <person name="Arachchi H.M."/>
            <person name="Berlin A."/>
            <person name="Brown A."/>
            <person name="Chapman S.B."/>
            <person name="Chen Z."/>
            <person name="Dunbar C."/>
            <person name="Freedman E."/>
            <person name="Gearin G."/>
            <person name="Goldberg J."/>
            <person name="Griggs A."/>
            <person name="Gujja S."/>
            <person name="Heiman D."/>
            <person name="Howarth C."/>
            <person name="Larson L."/>
            <person name="Lui A."/>
            <person name="MacDonald P.J.P."/>
            <person name="Montmayeur A."/>
            <person name="Murphy C."/>
            <person name="Neiman D."/>
            <person name="Pearson M."/>
            <person name="Priest M."/>
            <person name="Roberts A."/>
            <person name="Saif S."/>
            <person name="Shea T."/>
            <person name="Shenoy N."/>
            <person name="Sisk P."/>
            <person name="Stolte C."/>
            <person name="Sykes S."/>
            <person name="Wortman J."/>
            <person name="Nusbaum C."/>
            <person name="Birren B."/>
        </authorList>
    </citation>
    <scope>NUCLEOTIDE SEQUENCE [LARGE SCALE GENOMIC DNA]</scope>
    <source>
        <strain evidence="6">HOxBLS</strain>
    </source>
</reference>
<name>C3X2V6_9BURK</name>
<protein>
    <submittedName>
        <fullName evidence="6">Hemerythrin-like metal-binding domain-containing protein</fullName>
    </submittedName>
</protein>
<evidence type="ECO:0000259" key="5">
    <source>
        <dbReference type="Pfam" id="PF01814"/>
    </source>
</evidence>
<keyword evidence="3" id="KW-0479">Metal-binding</keyword>
<comment type="caution">
    <text evidence="6">The sequence shown here is derived from an EMBL/GenBank/DDBJ whole genome shotgun (WGS) entry which is preliminary data.</text>
</comment>
<evidence type="ECO:0000313" key="7">
    <source>
        <dbReference type="Proteomes" id="UP000003973"/>
    </source>
</evidence>
<dbReference type="GO" id="GO:0046872">
    <property type="term" value="F:metal ion binding"/>
    <property type="evidence" value="ECO:0007669"/>
    <property type="project" value="UniProtKB-KW"/>
</dbReference>
<dbReference type="EMBL" id="ACDP02000023">
    <property type="protein sequence ID" value="EEO27542.1"/>
    <property type="molecule type" value="Genomic_DNA"/>
</dbReference>
<dbReference type="InterPro" id="IPR050669">
    <property type="entry name" value="Hemerythrin"/>
</dbReference>
<dbReference type="SUPFAM" id="SSF47188">
    <property type="entry name" value="Hemerythrin-like"/>
    <property type="match status" value="1"/>
</dbReference>
<evidence type="ECO:0000256" key="3">
    <source>
        <dbReference type="ARBA" id="ARBA00022723"/>
    </source>
</evidence>
<dbReference type="CDD" id="cd12107">
    <property type="entry name" value="Hemerythrin"/>
    <property type="match status" value="1"/>
</dbReference>
<dbReference type="AlphaFoldDB" id="C3X2V6"/>
<dbReference type="GO" id="GO:0005344">
    <property type="term" value="F:oxygen carrier activity"/>
    <property type="evidence" value="ECO:0007669"/>
    <property type="project" value="UniProtKB-KW"/>
</dbReference>
<evidence type="ECO:0000256" key="4">
    <source>
        <dbReference type="ARBA" id="ARBA00023004"/>
    </source>
</evidence>
<dbReference type="eggNOG" id="COG2703">
    <property type="taxonomic scope" value="Bacteria"/>
</dbReference>
<keyword evidence="2" id="KW-0561">Oxygen transport</keyword>
<dbReference type="HOGENOM" id="CLU_086902_2_2_4"/>
<gene>
    <name evidence="6" type="ORF">OFAG_00695</name>
</gene>
<dbReference type="InterPro" id="IPR035938">
    <property type="entry name" value="Hemerythrin-like_sf"/>
</dbReference>
<evidence type="ECO:0000256" key="2">
    <source>
        <dbReference type="ARBA" id="ARBA00022621"/>
    </source>
</evidence>
<evidence type="ECO:0000256" key="1">
    <source>
        <dbReference type="ARBA" id="ARBA00010587"/>
    </source>
</evidence>
<dbReference type="PROSITE" id="PS00550">
    <property type="entry name" value="HEMERYTHRINS"/>
    <property type="match status" value="1"/>
</dbReference>
<feature type="domain" description="Hemerythrin-like" evidence="5">
    <location>
        <begin position="24"/>
        <end position="136"/>
    </location>
</feature>
<dbReference type="NCBIfam" id="NF033749">
    <property type="entry name" value="bact_hemeryth"/>
    <property type="match status" value="1"/>
</dbReference>
<dbReference type="Proteomes" id="UP000003973">
    <property type="component" value="Unassembled WGS sequence"/>
</dbReference>
<dbReference type="RefSeq" id="WP_005876604.1">
    <property type="nucleotide sequence ID" value="NZ_CABMNL010000001.1"/>
</dbReference>
<evidence type="ECO:0000313" key="6">
    <source>
        <dbReference type="EMBL" id="EEO27542.1"/>
    </source>
</evidence>
<comment type="similarity">
    <text evidence="1">Belongs to the hemerythrin family.</text>
</comment>
<dbReference type="Gene3D" id="1.20.120.50">
    <property type="entry name" value="Hemerythrin-like"/>
    <property type="match status" value="1"/>
</dbReference>
<dbReference type="PANTHER" id="PTHR37164:SF1">
    <property type="entry name" value="BACTERIOHEMERYTHRIN"/>
    <property type="match status" value="1"/>
</dbReference>
<keyword evidence="4" id="KW-0408">Iron</keyword>
<accession>C3X2V6</accession>
<dbReference type="NCBIfam" id="TIGR02481">
    <property type="entry name" value="hemeryth_dom"/>
    <property type="match status" value="1"/>
</dbReference>